<reference evidence="3 4" key="1">
    <citation type="submission" date="2016-01" db="EMBL/GenBank/DDBJ databases">
        <title>Whole genome sequence and analysis of Micromonospora rosaria DSM 803, which can produce antibacterial substance rosamicin.</title>
        <authorList>
            <person name="Yang H."/>
            <person name="He X."/>
            <person name="Zhu D."/>
        </authorList>
    </citation>
    <scope>NUCLEOTIDE SEQUENCE [LARGE SCALE GENOMIC DNA]</scope>
    <source>
        <strain evidence="3 4">DSM 803</strain>
    </source>
</reference>
<feature type="compositionally biased region" description="Low complexity" evidence="1">
    <location>
        <begin position="27"/>
        <end position="37"/>
    </location>
</feature>
<evidence type="ECO:0000256" key="1">
    <source>
        <dbReference type="SAM" id="MobiDB-lite"/>
    </source>
</evidence>
<organism evidence="3 4">
    <name type="scientific">Micromonospora rosaria</name>
    <dbReference type="NCBI Taxonomy" id="47874"/>
    <lineage>
        <taxon>Bacteria</taxon>
        <taxon>Bacillati</taxon>
        <taxon>Actinomycetota</taxon>
        <taxon>Actinomycetes</taxon>
        <taxon>Micromonosporales</taxon>
        <taxon>Micromonosporaceae</taxon>
        <taxon>Micromonospora</taxon>
    </lineage>
</organism>
<accession>A0A136PXY0</accession>
<dbReference type="Proteomes" id="UP000070620">
    <property type="component" value="Unassembled WGS sequence"/>
</dbReference>
<feature type="region of interest" description="Disordered" evidence="1">
    <location>
        <begin position="1"/>
        <end position="71"/>
    </location>
</feature>
<evidence type="ECO:0000313" key="3">
    <source>
        <dbReference type="EMBL" id="KXK63124.1"/>
    </source>
</evidence>
<dbReference type="Pfam" id="PF11303">
    <property type="entry name" value="DUF3105"/>
    <property type="match status" value="1"/>
</dbReference>
<feature type="transmembrane region" description="Helical" evidence="2">
    <location>
        <begin position="81"/>
        <end position="100"/>
    </location>
</feature>
<sequence>MSISTPGGNQSRPSVVSTGKKPAADRPAAGGKPTASGKAGGKSGATKPGAGKSGARPGGGGKGRKPITPVKVSQGRAWGPIALFVAVGVLAVSIIGYGAWASFQGSKPWEERAEAIEGIVNFRKTDPELVKGANHQEGPVQYAQAPPVAGPHNSSWQNCMGDVYDAPIASEHAVHSLEHGAVWVTYRPDLPADQVEKLAERVRGNEKTFLSPFQGQDRPISLQTWGYQLKVDNADDSRIDDFIKTLRVNASIEGPNALCSGGITATGNAPRDGAQMPQTQG</sequence>
<proteinExistence type="predicted"/>
<protein>
    <recommendedName>
        <fullName evidence="5">DUF3105 domain-containing protein</fullName>
    </recommendedName>
</protein>
<dbReference type="OrthoDB" id="164831at2"/>
<keyword evidence="2" id="KW-0812">Transmembrane</keyword>
<feature type="compositionally biased region" description="Low complexity" evidence="1">
    <location>
        <begin position="44"/>
        <end position="55"/>
    </location>
</feature>
<feature type="compositionally biased region" description="Polar residues" evidence="1">
    <location>
        <begin position="1"/>
        <end position="17"/>
    </location>
</feature>
<keyword evidence="2" id="KW-0472">Membrane</keyword>
<dbReference type="InterPro" id="IPR021454">
    <property type="entry name" value="DUF3105"/>
</dbReference>
<comment type="caution">
    <text evidence="3">The sequence shown here is derived from an EMBL/GenBank/DDBJ whole genome shotgun (WGS) entry which is preliminary data.</text>
</comment>
<evidence type="ECO:0000256" key="2">
    <source>
        <dbReference type="SAM" id="Phobius"/>
    </source>
</evidence>
<dbReference type="RefSeq" id="WP_067360319.1">
    <property type="nucleotide sequence ID" value="NZ_JBIUBN010000001.1"/>
</dbReference>
<keyword evidence="2" id="KW-1133">Transmembrane helix</keyword>
<dbReference type="AlphaFoldDB" id="A0A136PXY0"/>
<name>A0A136PXY0_9ACTN</name>
<gene>
    <name evidence="3" type="ORF">AWW66_04915</name>
</gene>
<dbReference type="EMBL" id="LRQV01000009">
    <property type="protein sequence ID" value="KXK63124.1"/>
    <property type="molecule type" value="Genomic_DNA"/>
</dbReference>
<evidence type="ECO:0000313" key="4">
    <source>
        <dbReference type="Proteomes" id="UP000070620"/>
    </source>
</evidence>
<evidence type="ECO:0008006" key="5">
    <source>
        <dbReference type="Google" id="ProtNLM"/>
    </source>
</evidence>
<keyword evidence="4" id="KW-1185">Reference proteome</keyword>